<protein>
    <submittedName>
        <fullName evidence="1">Uncharacterized protein</fullName>
    </submittedName>
</protein>
<dbReference type="KEGG" id="nlc:EBAPG3_008395"/>
<dbReference type="RefSeq" id="WP_004176451.1">
    <property type="nucleotide sequence ID" value="NZ_CP021106.3"/>
</dbReference>
<dbReference type="Proteomes" id="UP000012179">
    <property type="component" value="Chromosome"/>
</dbReference>
<reference evidence="1 2" key="1">
    <citation type="journal article" date="2015" name="Int. J. Syst. Evol. Microbiol.">
        <title>Nitrosospira lacus sp. nov., a psychrotolerant, ammonia-oxidizing bacterium from sandy lake sediment.</title>
        <authorList>
            <person name="Urakawa H."/>
            <person name="Garcia J.C."/>
            <person name="Nielsen J.L."/>
            <person name="Le V.Q."/>
            <person name="Kozlowski J.A."/>
            <person name="Stein L.Y."/>
            <person name="Lim C.K."/>
            <person name="Pommerening-Roser A."/>
            <person name="Martens-Habbena W."/>
            <person name="Stahl D.A."/>
            <person name="Klotz M.G."/>
        </authorList>
    </citation>
    <scope>NUCLEOTIDE SEQUENCE [LARGE SCALE GENOMIC DNA]</scope>
    <source>
        <strain evidence="1 2">APG3</strain>
    </source>
</reference>
<dbReference type="eggNOG" id="ENOG50315X5">
    <property type="taxonomic scope" value="Bacteria"/>
</dbReference>
<name>A0A1W6SPQ8_9PROT</name>
<accession>A0A1W6SPQ8</accession>
<gene>
    <name evidence="1" type="ORF">EBAPG3_008395</name>
</gene>
<dbReference type="OrthoDB" id="8907308at2"/>
<keyword evidence="2" id="KW-1185">Reference proteome</keyword>
<evidence type="ECO:0000313" key="1">
    <source>
        <dbReference type="EMBL" id="ARO87785.1"/>
    </source>
</evidence>
<organism evidence="1 2">
    <name type="scientific">Nitrosospira lacus</name>
    <dbReference type="NCBI Taxonomy" id="1288494"/>
    <lineage>
        <taxon>Bacteria</taxon>
        <taxon>Pseudomonadati</taxon>
        <taxon>Pseudomonadota</taxon>
        <taxon>Betaproteobacteria</taxon>
        <taxon>Nitrosomonadales</taxon>
        <taxon>Nitrosomonadaceae</taxon>
        <taxon>Nitrosospira</taxon>
    </lineage>
</organism>
<dbReference type="EMBL" id="CP021106">
    <property type="protein sequence ID" value="ARO87785.1"/>
    <property type="molecule type" value="Genomic_DNA"/>
</dbReference>
<sequence>MLRHQIINSLLAESTGKVADAAIYAWERLATQIISIVGEDGFNSLYARSLFLSQSKFPWLAASQFPPQIDHRFAGLKASLEGQAPAQASEANRLLLITFTDILASLIGEQLTTRILSLAWDTDISNSTGTEFKNE</sequence>
<dbReference type="AlphaFoldDB" id="A0A1W6SPQ8"/>
<proteinExistence type="predicted"/>
<evidence type="ECO:0000313" key="2">
    <source>
        <dbReference type="Proteomes" id="UP000012179"/>
    </source>
</evidence>